<name>A0A7W9EUN1_9SPHN</name>
<keyword evidence="7" id="KW-0812">Transmembrane</keyword>
<dbReference type="Pfam" id="PF01203">
    <property type="entry name" value="T2SSN"/>
    <property type="match status" value="1"/>
</dbReference>
<evidence type="ECO:0000256" key="10">
    <source>
        <dbReference type="ARBA" id="ARBA00030772"/>
    </source>
</evidence>
<keyword evidence="12" id="KW-1185">Reference proteome</keyword>
<evidence type="ECO:0000256" key="8">
    <source>
        <dbReference type="ARBA" id="ARBA00022927"/>
    </source>
</evidence>
<dbReference type="GO" id="GO:0015628">
    <property type="term" value="P:protein secretion by the type II secretion system"/>
    <property type="evidence" value="ECO:0007669"/>
    <property type="project" value="InterPro"/>
</dbReference>
<keyword evidence="6" id="KW-0997">Cell inner membrane</keyword>
<evidence type="ECO:0000256" key="2">
    <source>
        <dbReference type="ARBA" id="ARBA00007208"/>
    </source>
</evidence>
<comment type="subcellular location">
    <subcellularLocation>
        <location evidence="1">Cell inner membrane</location>
    </subcellularLocation>
</comment>
<accession>A0A7W9EUN1</accession>
<reference evidence="11 12" key="1">
    <citation type="submission" date="2020-08" db="EMBL/GenBank/DDBJ databases">
        <title>Genomic Encyclopedia of Type Strains, Phase IV (KMG-IV): sequencing the most valuable type-strain genomes for metagenomic binning, comparative biology and taxonomic classification.</title>
        <authorList>
            <person name="Goeker M."/>
        </authorList>
    </citation>
    <scope>NUCLEOTIDE SEQUENCE [LARGE SCALE GENOMIC DNA]</scope>
    <source>
        <strain evidence="11 12">DSM 100044</strain>
    </source>
</reference>
<sequence>MRRVRLRTGPAALGGAMFAAALFLFLPLRLALGWFGADDAGLTARTADGSVWAGSLTDAHLGQLALGDLKAHLSPWPLLIGRARIELDGHEDAVRPFHGAVTVSRHRTGIDDATASLATGNLFAPLPVTRFDLDAVSAHFVDGACHDAEGRVSVSLTTAAAGIALPATLTGTARCDGEALLLPLTSSAGTESVTLRVMAAGTYAATFLVRPTDPEAAQKLELAGFAPTSAGHRLSIEGRF</sequence>
<dbReference type="EMBL" id="JACIJK010000006">
    <property type="protein sequence ID" value="MBB5715444.1"/>
    <property type="molecule type" value="Genomic_DNA"/>
</dbReference>
<protein>
    <recommendedName>
        <fullName evidence="3">Type II secretion system protein N</fullName>
    </recommendedName>
    <alternativeName>
        <fullName evidence="10">General secretion pathway protein N</fullName>
    </alternativeName>
</protein>
<dbReference type="GO" id="GO:0015627">
    <property type="term" value="C:type II protein secretion system complex"/>
    <property type="evidence" value="ECO:0007669"/>
    <property type="project" value="InterPro"/>
</dbReference>
<evidence type="ECO:0000256" key="9">
    <source>
        <dbReference type="ARBA" id="ARBA00023136"/>
    </source>
</evidence>
<keyword evidence="5" id="KW-1003">Cell membrane</keyword>
<evidence type="ECO:0000256" key="7">
    <source>
        <dbReference type="ARBA" id="ARBA00022692"/>
    </source>
</evidence>
<comment type="caution">
    <text evidence="11">The sequence shown here is derived from an EMBL/GenBank/DDBJ whole genome shotgun (WGS) entry which is preliminary data.</text>
</comment>
<dbReference type="Proteomes" id="UP000546200">
    <property type="component" value="Unassembled WGS sequence"/>
</dbReference>
<proteinExistence type="inferred from homology"/>
<evidence type="ECO:0000256" key="1">
    <source>
        <dbReference type="ARBA" id="ARBA00004533"/>
    </source>
</evidence>
<evidence type="ECO:0000313" key="12">
    <source>
        <dbReference type="Proteomes" id="UP000546200"/>
    </source>
</evidence>
<gene>
    <name evidence="11" type="ORF">FHS94_002290</name>
</gene>
<evidence type="ECO:0000256" key="3">
    <source>
        <dbReference type="ARBA" id="ARBA00021563"/>
    </source>
</evidence>
<keyword evidence="8" id="KW-0653">Protein transport</keyword>
<dbReference type="AlphaFoldDB" id="A0A7W9EUN1"/>
<dbReference type="GO" id="GO:0005886">
    <property type="term" value="C:plasma membrane"/>
    <property type="evidence" value="ECO:0007669"/>
    <property type="project" value="UniProtKB-SubCell"/>
</dbReference>
<dbReference type="RefSeq" id="WP_184057749.1">
    <property type="nucleotide sequence ID" value="NZ_JACIJK010000006.1"/>
</dbReference>
<evidence type="ECO:0000256" key="5">
    <source>
        <dbReference type="ARBA" id="ARBA00022475"/>
    </source>
</evidence>
<comment type="similarity">
    <text evidence="2">Belongs to the GSP N family.</text>
</comment>
<organism evidence="11 12">
    <name type="scientific">Sphingomonas aerophila</name>
    <dbReference type="NCBI Taxonomy" id="1344948"/>
    <lineage>
        <taxon>Bacteria</taxon>
        <taxon>Pseudomonadati</taxon>
        <taxon>Pseudomonadota</taxon>
        <taxon>Alphaproteobacteria</taxon>
        <taxon>Sphingomonadales</taxon>
        <taxon>Sphingomonadaceae</taxon>
        <taxon>Sphingomonas</taxon>
    </lineage>
</organism>
<dbReference type="InterPro" id="IPR022792">
    <property type="entry name" value="T2SS_protein-GspN"/>
</dbReference>
<evidence type="ECO:0000256" key="6">
    <source>
        <dbReference type="ARBA" id="ARBA00022519"/>
    </source>
</evidence>
<evidence type="ECO:0000256" key="4">
    <source>
        <dbReference type="ARBA" id="ARBA00022448"/>
    </source>
</evidence>
<keyword evidence="9" id="KW-0472">Membrane</keyword>
<evidence type="ECO:0000313" key="11">
    <source>
        <dbReference type="EMBL" id="MBB5715444.1"/>
    </source>
</evidence>
<keyword evidence="4" id="KW-0813">Transport</keyword>